<dbReference type="PANTHER" id="PTHR47186:SF22">
    <property type="entry name" value="OS11G0589401 PROTEIN"/>
    <property type="match status" value="1"/>
</dbReference>
<name>A0AAV5EMN4_ELECO</name>
<accession>A0AAV5EMN4</accession>
<dbReference type="Gene3D" id="3.80.10.10">
    <property type="entry name" value="Ribonuclease Inhibitor"/>
    <property type="match status" value="1"/>
</dbReference>
<dbReference type="EMBL" id="BQKI01000077">
    <property type="protein sequence ID" value="GJN24628.1"/>
    <property type="molecule type" value="Genomic_DNA"/>
</dbReference>
<protein>
    <recommendedName>
        <fullName evidence="2">Disease resistance R13L4/SHOC-2-like LRR domain-containing protein</fullName>
    </recommendedName>
</protein>
<dbReference type="InterPro" id="IPR032675">
    <property type="entry name" value="LRR_dom_sf"/>
</dbReference>
<reference evidence="3" key="2">
    <citation type="submission" date="2021-12" db="EMBL/GenBank/DDBJ databases">
        <title>Resequencing data analysis of finger millet.</title>
        <authorList>
            <person name="Hatakeyama M."/>
            <person name="Aluri S."/>
            <person name="Balachadran M.T."/>
            <person name="Sivarajan S.R."/>
            <person name="Poveda L."/>
            <person name="Shimizu-Inatsugi R."/>
            <person name="Schlapbach R."/>
            <person name="Sreeman S.M."/>
            <person name="Shimizu K.K."/>
        </authorList>
    </citation>
    <scope>NUCLEOTIDE SEQUENCE</scope>
</reference>
<sequence>MTLMEAVDSYLDELVSRNMVEPVHVSYDGKVESFQVHDMLLEVMVSKSLDLNFVSLLGGQYAGKWLYLLKFLSLKGTNLSEVPHQIEQLEHLQVLDVSGTHLKGLSETVTNLERLEHLQFSKRNDWGHDVEVAPRDQKDEGIARDLYDNSMTLDFLCSIPKPPWHLRYLRIADGIKELLDWIGSLTYLVEFDMSRGEFVGD</sequence>
<dbReference type="Pfam" id="PF23598">
    <property type="entry name" value="LRR_14"/>
    <property type="match status" value="1"/>
</dbReference>
<keyword evidence="4" id="KW-1185">Reference proteome</keyword>
<dbReference type="Proteomes" id="UP001054889">
    <property type="component" value="Unassembled WGS sequence"/>
</dbReference>
<dbReference type="PANTHER" id="PTHR47186">
    <property type="entry name" value="LEUCINE-RICH REPEAT-CONTAINING PROTEIN 57"/>
    <property type="match status" value="1"/>
</dbReference>
<proteinExistence type="predicted"/>
<dbReference type="SUPFAM" id="SSF52058">
    <property type="entry name" value="L domain-like"/>
    <property type="match status" value="1"/>
</dbReference>
<comment type="caution">
    <text evidence="3">The sequence shown here is derived from an EMBL/GenBank/DDBJ whole genome shotgun (WGS) entry which is preliminary data.</text>
</comment>
<evidence type="ECO:0000256" key="1">
    <source>
        <dbReference type="ARBA" id="ARBA00022737"/>
    </source>
</evidence>
<organism evidence="3 4">
    <name type="scientific">Eleusine coracana subsp. coracana</name>
    <dbReference type="NCBI Taxonomy" id="191504"/>
    <lineage>
        <taxon>Eukaryota</taxon>
        <taxon>Viridiplantae</taxon>
        <taxon>Streptophyta</taxon>
        <taxon>Embryophyta</taxon>
        <taxon>Tracheophyta</taxon>
        <taxon>Spermatophyta</taxon>
        <taxon>Magnoliopsida</taxon>
        <taxon>Liliopsida</taxon>
        <taxon>Poales</taxon>
        <taxon>Poaceae</taxon>
        <taxon>PACMAD clade</taxon>
        <taxon>Chloridoideae</taxon>
        <taxon>Cynodonteae</taxon>
        <taxon>Eleusininae</taxon>
        <taxon>Eleusine</taxon>
    </lineage>
</organism>
<dbReference type="InterPro" id="IPR055414">
    <property type="entry name" value="LRR_R13L4/SHOC2-like"/>
</dbReference>
<feature type="domain" description="Disease resistance R13L4/SHOC-2-like LRR" evidence="2">
    <location>
        <begin position="66"/>
        <end position="123"/>
    </location>
</feature>
<gene>
    <name evidence="3" type="primary">gb12381</name>
    <name evidence="3" type="ORF">PR202_gb12381</name>
</gene>
<evidence type="ECO:0000259" key="2">
    <source>
        <dbReference type="Pfam" id="PF23598"/>
    </source>
</evidence>
<dbReference type="AlphaFoldDB" id="A0AAV5EMN4"/>
<evidence type="ECO:0000313" key="3">
    <source>
        <dbReference type="EMBL" id="GJN24628.1"/>
    </source>
</evidence>
<reference evidence="3" key="1">
    <citation type="journal article" date="2018" name="DNA Res.">
        <title>Multiple hybrid de novo genome assembly of finger millet, an orphan allotetraploid crop.</title>
        <authorList>
            <person name="Hatakeyama M."/>
            <person name="Aluri S."/>
            <person name="Balachadran M.T."/>
            <person name="Sivarajan S.R."/>
            <person name="Patrignani A."/>
            <person name="Gruter S."/>
            <person name="Poveda L."/>
            <person name="Shimizu-Inatsugi R."/>
            <person name="Baeten J."/>
            <person name="Francoijs K.J."/>
            <person name="Nataraja K.N."/>
            <person name="Reddy Y.A.N."/>
            <person name="Phadnis S."/>
            <person name="Ravikumar R.L."/>
            <person name="Schlapbach R."/>
            <person name="Sreeman S.M."/>
            <person name="Shimizu K.K."/>
        </authorList>
    </citation>
    <scope>NUCLEOTIDE SEQUENCE</scope>
</reference>
<evidence type="ECO:0000313" key="4">
    <source>
        <dbReference type="Proteomes" id="UP001054889"/>
    </source>
</evidence>
<keyword evidence="1" id="KW-0677">Repeat</keyword>